<accession>A0ACD5V9G3</accession>
<organism evidence="1 2">
    <name type="scientific">Avena sativa</name>
    <name type="common">Oat</name>
    <dbReference type="NCBI Taxonomy" id="4498"/>
    <lineage>
        <taxon>Eukaryota</taxon>
        <taxon>Viridiplantae</taxon>
        <taxon>Streptophyta</taxon>
        <taxon>Embryophyta</taxon>
        <taxon>Tracheophyta</taxon>
        <taxon>Spermatophyta</taxon>
        <taxon>Magnoliopsida</taxon>
        <taxon>Liliopsida</taxon>
        <taxon>Poales</taxon>
        <taxon>Poaceae</taxon>
        <taxon>BOP clade</taxon>
        <taxon>Pooideae</taxon>
        <taxon>Poodae</taxon>
        <taxon>Poeae</taxon>
        <taxon>Poeae Chloroplast Group 1 (Aveneae type)</taxon>
        <taxon>Aveninae</taxon>
        <taxon>Avena</taxon>
    </lineage>
</organism>
<proteinExistence type="predicted"/>
<evidence type="ECO:0000313" key="2">
    <source>
        <dbReference type="Proteomes" id="UP001732700"/>
    </source>
</evidence>
<keyword evidence="2" id="KW-1185">Reference proteome</keyword>
<dbReference type="Proteomes" id="UP001732700">
    <property type="component" value="Chromosome 2D"/>
</dbReference>
<reference evidence="1" key="1">
    <citation type="submission" date="2021-05" db="EMBL/GenBank/DDBJ databases">
        <authorList>
            <person name="Scholz U."/>
            <person name="Mascher M."/>
            <person name="Fiebig A."/>
        </authorList>
    </citation>
    <scope>NUCLEOTIDE SEQUENCE [LARGE SCALE GENOMIC DNA]</scope>
</reference>
<evidence type="ECO:0000313" key="1">
    <source>
        <dbReference type="EnsemblPlants" id="AVESA.00010b.r2.2DG0394170.1.CDS"/>
    </source>
</evidence>
<sequence length="343" mass="38644">MVGTGGGRSNTKADMMPEEEEEDGTMVFKLRTSAYSPVRAVVALALWLGAIHLNLLLLLASVFFFSRRDAALVVGTQLFLIFAPVNDTSRLGCNIARFVYKHALGYFPITLHVQDYAAFDPNKAYVFGYEPHCAMPLGLWVLAARVGFMPITKMKILASSAAFYVPFQRHIWTWLGLTPASKDNFYSYLGAGYSCAVVPGGLREMLHMDHEQDSEKIWQVACIRSRKGFIRIAVQSGCSLVPVFCFGQGHVYNWWRPGNKILVSMIRAIKAPPIIYWGKFGSPIPFRSPMHVYVGRPIEVKKINHPTTDEINEVHEKFIMALQELFNRHKNKAGYPNLQLKVI</sequence>
<name>A0ACD5V9G3_AVESA</name>
<dbReference type="EnsemblPlants" id="AVESA.00010b.r2.2DG0394170.1">
    <property type="protein sequence ID" value="AVESA.00010b.r2.2DG0394170.1.CDS"/>
    <property type="gene ID" value="AVESA.00010b.r2.2DG0394170"/>
</dbReference>
<protein>
    <submittedName>
        <fullName evidence="1">Uncharacterized protein</fullName>
    </submittedName>
</protein>
<reference evidence="1" key="2">
    <citation type="submission" date="2025-09" db="UniProtKB">
        <authorList>
            <consortium name="EnsemblPlants"/>
        </authorList>
    </citation>
    <scope>IDENTIFICATION</scope>
</reference>